<dbReference type="Gene3D" id="2.130.10.10">
    <property type="entry name" value="YVTN repeat-like/Quinoprotein amine dehydrogenase"/>
    <property type="match status" value="2"/>
</dbReference>
<dbReference type="HOGENOM" id="CLU_008849_0_0_1"/>
<dbReference type="EMBL" id="KN835474">
    <property type="protein sequence ID" value="KIK37121.1"/>
    <property type="molecule type" value="Genomic_DNA"/>
</dbReference>
<feature type="transmembrane region" description="Helical" evidence="5">
    <location>
        <begin position="424"/>
        <end position="447"/>
    </location>
</feature>
<gene>
    <name evidence="6" type="ORF">CY34DRAFT_26132</name>
</gene>
<evidence type="ECO:0000256" key="3">
    <source>
        <dbReference type="PROSITE-ProRule" id="PRU00221"/>
    </source>
</evidence>
<dbReference type="Proteomes" id="UP000054485">
    <property type="component" value="Unassembled WGS sequence"/>
</dbReference>
<sequence>MNRDHQERDPRFLYGDSRRNQTIISLLNVLSELSSESSLDNDTNLPPAFEDDDPTVDEKLQIAGSESFNKFERRIENLDKELRNFANAARQLGSSVGILSSGFRLRERLGKLLFLFRENAATLFPRKISRQPRAAPIVHEWTERQRTDNQPLPKAHLDPESFPDQFAGFAEDVVTFLNCLNEFPEFTDEAVNTSMRAFECDLKYWASCLQEYKGQFRYPAVQRYIHDLTSEIGEHTDNITVNLSMFIEIGVPTIRFAQHHAASNLLNLSTVATFFSVVTATTLQFSYRLTDGVLETSVNALWFSSLVFSIAASVNSLLGLTWKQAMYRSPGHRVPWWVLIWIKRSPLVFLVMSVACFSVGLMLFTYATDQGLITSTITTVFTAITSFGLAVVSAWFVSERYIFVHYNGQIWLDDAISEATHRMLCLYVVVAIRNIIHRCIFAISSLLKRVTSFKFPDMITRIGRTDHTLPIMQEGPPTDDLSHHRDNSSSACSAFAEHPTSIKGLASEDGKASRPAVARQRFKGAVRSVIIMQQQAARPSMPQRIPSFDWNSAVGMSPTRPSSVDLDATQGPRATLIPKLKTLEPVQDLSVHTALVRHLQFSPSGKYLATSSWDRSSVIFRVEDAFAIHAILVHVRGFIGQVAWSSSGTFLLTRLPRGIKVWTEDGVCKKTIERPHSVSSVVWLPANETQFFSVEGTRVLKLVLDSYHFGGIQLHNVAVTPDGQRLLGVGPLLAAPNGMHPSRTTRVEKCIVVFNIETRTFENQTPVFNDVRDITVSKRGGNVLISFEYKTPPQLWKMELVRDTKDRENPYAQTARLVLRHTYEPIAQVDFVGPSYFGGMDDQLVLCAGKAGDIHIWERDTAILLHYIKPQVFGGDLTCVAWNHSTDDPFMLATGSHDGTVHIWKTPMWDGSSDDAYHLLLDPVEGTEKQH</sequence>
<dbReference type="PROSITE" id="PS50082">
    <property type="entry name" value="WD_REPEATS_2"/>
    <property type="match status" value="1"/>
</dbReference>
<reference evidence="6 7" key="1">
    <citation type="submission" date="2014-04" db="EMBL/GenBank/DDBJ databases">
        <authorList>
            <consortium name="DOE Joint Genome Institute"/>
            <person name="Kuo A."/>
            <person name="Ruytinx J."/>
            <person name="Rineau F."/>
            <person name="Colpaert J."/>
            <person name="Kohler A."/>
            <person name="Nagy L.G."/>
            <person name="Floudas D."/>
            <person name="Copeland A."/>
            <person name="Barry K.W."/>
            <person name="Cichocki N."/>
            <person name="Veneault-Fourrey C."/>
            <person name="LaButti K."/>
            <person name="Lindquist E.A."/>
            <person name="Lipzen A."/>
            <person name="Lundell T."/>
            <person name="Morin E."/>
            <person name="Murat C."/>
            <person name="Sun H."/>
            <person name="Tunlid A."/>
            <person name="Henrissat B."/>
            <person name="Grigoriev I.V."/>
            <person name="Hibbett D.S."/>
            <person name="Martin F."/>
            <person name="Nordberg H.P."/>
            <person name="Cantor M.N."/>
            <person name="Hua S.X."/>
        </authorList>
    </citation>
    <scope>NUCLEOTIDE SEQUENCE [LARGE SCALE GENOMIC DNA]</scope>
    <source>
        <strain evidence="6 7">UH-Slu-Lm8-n1</strain>
    </source>
</reference>
<feature type="region of interest" description="Disordered" evidence="4">
    <location>
        <begin position="468"/>
        <end position="493"/>
    </location>
</feature>
<feature type="transmembrane region" description="Helical" evidence="5">
    <location>
        <begin position="265"/>
        <end position="287"/>
    </location>
</feature>
<name>A0A0D0A6A2_9AGAM</name>
<evidence type="ECO:0000256" key="2">
    <source>
        <dbReference type="ARBA" id="ARBA00022737"/>
    </source>
</evidence>
<dbReference type="InterPro" id="IPR001680">
    <property type="entry name" value="WD40_rpt"/>
</dbReference>
<dbReference type="AlphaFoldDB" id="A0A0D0A6A2"/>
<dbReference type="STRING" id="930992.A0A0D0A6A2"/>
<evidence type="ECO:0000313" key="7">
    <source>
        <dbReference type="Proteomes" id="UP000054485"/>
    </source>
</evidence>
<dbReference type="SMART" id="SM00320">
    <property type="entry name" value="WD40"/>
    <property type="match status" value="5"/>
</dbReference>
<dbReference type="InterPro" id="IPR036322">
    <property type="entry name" value="WD40_repeat_dom_sf"/>
</dbReference>
<evidence type="ECO:0000256" key="5">
    <source>
        <dbReference type="SAM" id="Phobius"/>
    </source>
</evidence>
<evidence type="ECO:0008006" key="8">
    <source>
        <dbReference type="Google" id="ProtNLM"/>
    </source>
</evidence>
<dbReference type="Pfam" id="PF00400">
    <property type="entry name" value="WD40"/>
    <property type="match status" value="2"/>
</dbReference>
<accession>A0A0D0A6A2</accession>
<keyword evidence="7" id="KW-1185">Reference proteome</keyword>
<keyword evidence="2" id="KW-0677">Repeat</keyword>
<dbReference type="GO" id="GO:0043161">
    <property type="term" value="P:proteasome-mediated ubiquitin-dependent protein catabolic process"/>
    <property type="evidence" value="ECO:0007669"/>
    <property type="project" value="TreeGrafter"/>
</dbReference>
<feature type="transmembrane region" description="Helical" evidence="5">
    <location>
        <begin position="347"/>
        <end position="367"/>
    </location>
</feature>
<organism evidence="6 7">
    <name type="scientific">Suillus luteus UH-Slu-Lm8-n1</name>
    <dbReference type="NCBI Taxonomy" id="930992"/>
    <lineage>
        <taxon>Eukaryota</taxon>
        <taxon>Fungi</taxon>
        <taxon>Dikarya</taxon>
        <taxon>Basidiomycota</taxon>
        <taxon>Agaricomycotina</taxon>
        <taxon>Agaricomycetes</taxon>
        <taxon>Agaricomycetidae</taxon>
        <taxon>Boletales</taxon>
        <taxon>Suillineae</taxon>
        <taxon>Suillaceae</taxon>
        <taxon>Suillus</taxon>
    </lineage>
</organism>
<dbReference type="PANTHER" id="PTHR22838:SF0">
    <property type="entry name" value="WD REPEAT-CONTAINING PROTEIN 26"/>
    <property type="match status" value="1"/>
</dbReference>
<evidence type="ECO:0000256" key="4">
    <source>
        <dbReference type="SAM" id="MobiDB-lite"/>
    </source>
</evidence>
<dbReference type="InterPro" id="IPR015943">
    <property type="entry name" value="WD40/YVTN_repeat-like_dom_sf"/>
</dbReference>
<dbReference type="GO" id="GO:0034657">
    <property type="term" value="C:GID complex"/>
    <property type="evidence" value="ECO:0007669"/>
    <property type="project" value="TreeGrafter"/>
</dbReference>
<dbReference type="InterPro" id="IPR051350">
    <property type="entry name" value="WD_repeat-ST_regulator"/>
</dbReference>
<keyword evidence="5" id="KW-0472">Membrane</keyword>
<reference evidence="7" key="2">
    <citation type="submission" date="2015-01" db="EMBL/GenBank/DDBJ databases">
        <title>Evolutionary Origins and Diversification of the Mycorrhizal Mutualists.</title>
        <authorList>
            <consortium name="DOE Joint Genome Institute"/>
            <consortium name="Mycorrhizal Genomics Consortium"/>
            <person name="Kohler A."/>
            <person name="Kuo A."/>
            <person name="Nagy L.G."/>
            <person name="Floudas D."/>
            <person name="Copeland A."/>
            <person name="Barry K.W."/>
            <person name="Cichocki N."/>
            <person name="Veneault-Fourrey C."/>
            <person name="LaButti K."/>
            <person name="Lindquist E.A."/>
            <person name="Lipzen A."/>
            <person name="Lundell T."/>
            <person name="Morin E."/>
            <person name="Murat C."/>
            <person name="Riley R."/>
            <person name="Ohm R."/>
            <person name="Sun H."/>
            <person name="Tunlid A."/>
            <person name="Henrissat B."/>
            <person name="Grigoriev I.V."/>
            <person name="Hibbett D.S."/>
            <person name="Martin F."/>
        </authorList>
    </citation>
    <scope>NUCLEOTIDE SEQUENCE [LARGE SCALE GENOMIC DNA]</scope>
    <source>
        <strain evidence="7">UH-Slu-Lm8-n1</strain>
    </source>
</reference>
<keyword evidence="5" id="KW-1133">Transmembrane helix</keyword>
<feature type="repeat" description="WD" evidence="3">
    <location>
        <begin position="589"/>
        <end position="630"/>
    </location>
</feature>
<feature type="transmembrane region" description="Helical" evidence="5">
    <location>
        <begin position="299"/>
        <end position="320"/>
    </location>
</feature>
<dbReference type="InParanoid" id="A0A0D0A6A2"/>
<evidence type="ECO:0000313" key="6">
    <source>
        <dbReference type="EMBL" id="KIK37121.1"/>
    </source>
</evidence>
<dbReference type="OrthoDB" id="972532at2759"/>
<keyword evidence="1 3" id="KW-0853">WD repeat</keyword>
<keyword evidence="5" id="KW-0812">Transmembrane</keyword>
<protein>
    <recommendedName>
        <fullName evidence="8">WD40 repeat-like protein</fullName>
    </recommendedName>
</protein>
<feature type="transmembrane region" description="Helical" evidence="5">
    <location>
        <begin position="373"/>
        <end position="397"/>
    </location>
</feature>
<proteinExistence type="predicted"/>
<evidence type="ECO:0000256" key="1">
    <source>
        <dbReference type="ARBA" id="ARBA00022574"/>
    </source>
</evidence>
<dbReference type="SUPFAM" id="SSF50978">
    <property type="entry name" value="WD40 repeat-like"/>
    <property type="match status" value="1"/>
</dbReference>
<dbReference type="PANTHER" id="PTHR22838">
    <property type="entry name" value="WD REPEAT PROTEIN 26-RELATED"/>
    <property type="match status" value="1"/>
</dbReference>